<protein>
    <submittedName>
        <fullName evidence="5">DNA mismatch repair protein MutT</fullName>
    </submittedName>
    <submittedName>
        <fullName evidence="6">NUDIX hydrolase</fullName>
    </submittedName>
</protein>
<keyword evidence="8" id="KW-1185">Reference proteome</keyword>
<proteinExistence type="inferred from homology"/>
<comment type="cofactor">
    <cofactor evidence="1">
        <name>Mg(2+)</name>
        <dbReference type="ChEBI" id="CHEBI:18420"/>
    </cofactor>
</comment>
<dbReference type="EMBL" id="JRUN01000089">
    <property type="protein sequence ID" value="KHD84172.1"/>
    <property type="molecule type" value="Genomic_DNA"/>
</dbReference>
<dbReference type="PRINTS" id="PR00502">
    <property type="entry name" value="NUDIXFAMILY"/>
</dbReference>
<dbReference type="PROSITE" id="PS51462">
    <property type="entry name" value="NUDIX"/>
    <property type="match status" value="1"/>
</dbReference>
<accession>A0A0A6XVF3</accession>
<organism evidence="5 7">
    <name type="scientific">Heyndrickxia ginsengihumi</name>
    <dbReference type="NCBI Taxonomy" id="363870"/>
    <lineage>
        <taxon>Bacteria</taxon>
        <taxon>Bacillati</taxon>
        <taxon>Bacillota</taxon>
        <taxon>Bacilli</taxon>
        <taxon>Bacillales</taxon>
        <taxon>Bacillaceae</taxon>
        <taxon>Heyndrickxia</taxon>
    </lineage>
</organism>
<dbReference type="InterPro" id="IPR015797">
    <property type="entry name" value="NUDIX_hydrolase-like_dom_sf"/>
</dbReference>
<dbReference type="InterPro" id="IPR000086">
    <property type="entry name" value="NUDIX_hydrolase_dom"/>
</dbReference>
<evidence type="ECO:0000313" key="7">
    <source>
        <dbReference type="Proteomes" id="UP000030588"/>
    </source>
</evidence>
<dbReference type="STRING" id="363870.NG54_17250"/>
<reference evidence="5 7" key="1">
    <citation type="submission" date="2014-10" db="EMBL/GenBank/DDBJ databases">
        <title>Draft genome of phytase producing Bacillus ginsengihumi strain M2.11.</title>
        <authorList>
            <person name="Toymentseva A."/>
            <person name="Boulygina E.A."/>
            <person name="Kazakov S.V."/>
            <person name="Kayumov I."/>
            <person name="Suleimanova A.D."/>
            <person name="Mardanova A.M."/>
            <person name="Maria S.N."/>
            <person name="Sergey M.Y."/>
            <person name="Sharipova M.R."/>
        </authorList>
    </citation>
    <scope>NUCLEOTIDE SEQUENCE [LARGE SCALE GENOMIC DNA]</scope>
    <source>
        <strain evidence="5 7">M2.11</strain>
    </source>
</reference>
<evidence type="ECO:0000313" key="6">
    <source>
        <dbReference type="EMBL" id="NEY20295.1"/>
    </source>
</evidence>
<dbReference type="PANTHER" id="PTHR43046:SF2">
    <property type="entry name" value="8-OXO-DGTP DIPHOSPHATASE-RELATED"/>
    <property type="match status" value="1"/>
</dbReference>
<dbReference type="Pfam" id="PF00293">
    <property type="entry name" value="NUDIX"/>
    <property type="match status" value="1"/>
</dbReference>
<evidence type="ECO:0000256" key="2">
    <source>
        <dbReference type="ARBA" id="ARBA00022801"/>
    </source>
</evidence>
<dbReference type="Proteomes" id="UP000030588">
    <property type="component" value="Unassembled WGS sequence"/>
</dbReference>
<dbReference type="InterPro" id="IPR020476">
    <property type="entry name" value="Nudix_hydrolase"/>
</dbReference>
<comment type="caution">
    <text evidence="5">The sequence shown here is derived from an EMBL/GenBank/DDBJ whole genome shotgun (WGS) entry which is preliminary data.</text>
</comment>
<keyword evidence="2 3" id="KW-0378">Hydrolase</keyword>
<dbReference type="AlphaFoldDB" id="A0A0A6XVF3"/>
<sequence length="150" mass="17232">MGYMEELRKIVGQRPLILVGSVVLIINEHDQVLLQQRTNPYGVWGLPGGLMELGESTEETAKREVFEETGLHVNDLSLINIYSGKEYFVQLNNGDQFYSVSAAYWTKTFTGTITVNKNEALNLQFFSFDHLPDRLVKSHFKMINDYMLKH</sequence>
<name>A0A0A6XVF3_9BACI</name>
<evidence type="ECO:0000313" key="8">
    <source>
        <dbReference type="Proteomes" id="UP000476934"/>
    </source>
</evidence>
<evidence type="ECO:0000259" key="4">
    <source>
        <dbReference type="PROSITE" id="PS51462"/>
    </source>
</evidence>
<dbReference type="PROSITE" id="PS00893">
    <property type="entry name" value="NUDIX_BOX"/>
    <property type="match status" value="1"/>
</dbReference>
<evidence type="ECO:0000256" key="3">
    <source>
        <dbReference type="RuleBase" id="RU003476"/>
    </source>
</evidence>
<reference evidence="6 8" key="3">
    <citation type="submission" date="2020-03" db="EMBL/GenBank/DDBJ databases">
        <title>Bacillus aquiflavi sp. nov., isolated from yellow water of strong flavor Chinese baijiu in Yibin region of China.</title>
        <authorList>
            <person name="Xie J."/>
        </authorList>
    </citation>
    <scope>NUCLEOTIDE SEQUENCE [LARGE SCALE GENOMIC DNA]</scope>
    <source>
        <strain evidence="6 8">Gsoil 114</strain>
    </source>
</reference>
<dbReference type="SUPFAM" id="SSF55811">
    <property type="entry name" value="Nudix"/>
    <property type="match status" value="1"/>
</dbReference>
<dbReference type="EMBL" id="JAAIWK010000014">
    <property type="protein sequence ID" value="NEY20295.1"/>
    <property type="molecule type" value="Genomic_DNA"/>
</dbReference>
<dbReference type="PANTHER" id="PTHR43046">
    <property type="entry name" value="GDP-MANNOSE MANNOSYL HYDROLASE"/>
    <property type="match status" value="1"/>
</dbReference>
<dbReference type="GO" id="GO:0016787">
    <property type="term" value="F:hydrolase activity"/>
    <property type="evidence" value="ECO:0007669"/>
    <property type="project" value="UniProtKB-KW"/>
</dbReference>
<dbReference type="Proteomes" id="UP000476934">
    <property type="component" value="Unassembled WGS sequence"/>
</dbReference>
<reference evidence="6 8" key="2">
    <citation type="submission" date="2020-02" db="EMBL/GenBank/DDBJ databases">
        <authorList>
            <person name="Feng H."/>
        </authorList>
    </citation>
    <scope>NUCLEOTIDE SEQUENCE [LARGE SCALE GENOMIC DNA]</scope>
    <source>
        <strain evidence="6 8">Gsoil 114</strain>
    </source>
</reference>
<dbReference type="CDD" id="cd04677">
    <property type="entry name" value="NUDIX_Hydrolase"/>
    <property type="match status" value="1"/>
</dbReference>
<comment type="similarity">
    <text evidence="3">Belongs to the Nudix hydrolase family.</text>
</comment>
<dbReference type="Gene3D" id="3.90.79.10">
    <property type="entry name" value="Nucleoside Triphosphate Pyrophosphohydrolase"/>
    <property type="match status" value="1"/>
</dbReference>
<dbReference type="OrthoDB" id="9787476at2"/>
<feature type="domain" description="Nudix hydrolase" evidence="4">
    <location>
        <begin position="15"/>
        <end position="149"/>
    </location>
</feature>
<gene>
    <name evidence="6" type="ORF">G4D61_10030</name>
    <name evidence="5" type="ORF">NG54_17250</name>
</gene>
<evidence type="ECO:0000313" key="5">
    <source>
        <dbReference type="EMBL" id="KHD84172.1"/>
    </source>
</evidence>
<dbReference type="RefSeq" id="WP_025726918.1">
    <property type="nucleotide sequence ID" value="NZ_JAAIWK010000014.1"/>
</dbReference>
<evidence type="ECO:0000256" key="1">
    <source>
        <dbReference type="ARBA" id="ARBA00001946"/>
    </source>
</evidence>
<dbReference type="InterPro" id="IPR020084">
    <property type="entry name" value="NUDIX_hydrolase_CS"/>
</dbReference>